<dbReference type="PROSITE" id="PS00382">
    <property type="entry name" value="CLP_PROTEASE_HIS"/>
    <property type="match status" value="1"/>
</dbReference>
<dbReference type="CDD" id="cd07017">
    <property type="entry name" value="S14_ClpP_2"/>
    <property type="match status" value="1"/>
</dbReference>
<dbReference type="InterPro" id="IPR033135">
    <property type="entry name" value="ClpP_His_AS"/>
</dbReference>
<feature type="transmembrane region" description="Helical" evidence="12">
    <location>
        <begin position="190"/>
        <end position="208"/>
    </location>
</feature>
<dbReference type="InterPro" id="IPR023562">
    <property type="entry name" value="ClpP/TepA"/>
</dbReference>
<keyword evidence="3 9" id="KW-0378">Hydrolase</keyword>
<dbReference type="EC" id="3.4.21.92" evidence="9"/>
<dbReference type="HAMAP" id="MF_00444">
    <property type="entry name" value="ClpP"/>
    <property type="match status" value="1"/>
</dbReference>
<feature type="compositionally biased region" description="Basic and acidic residues" evidence="11">
    <location>
        <begin position="1"/>
        <end position="20"/>
    </location>
</feature>
<keyword evidence="12" id="KW-1133">Transmembrane helix</keyword>
<organism evidence="13 14">
    <name type="scientific">Polypterus senegalus</name>
    <name type="common">Senegal bichir</name>
    <dbReference type="NCBI Taxonomy" id="55291"/>
    <lineage>
        <taxon>Eukaryota</taxon>
        <taxon>Metazoa</taxon>
        <taxon>Chordata</taxon>
        <taxon>Craniata</taxon>
        <taxon>Vertebrata</taxon>
        <taxon>Euteleostomi</taxon>
        <taxon>Actinopterygii</taxon>
        <taxon>Polypteriformes</taxon>
        <taxon>Polypteridae</taxon>
        <taxon>Polypterus</taxon>
    </lineage>
</organism>
<feature type="non-terminal residue" evidence="13">
    <location>
        <position position="461"/>
    </location>
</feature>
<name>A0A8X8BYB7_POLSE</name>
<feature type="region of interest" description="Disordered" evidence="11">
    <location>
        <begin position="1"/>
        <end position="66"/>
    </location>
</feature>
<feature type="compositionally biased region" description="Polar residues" evidence="11">
    <location>
        <begin position="48"/>
        <end position="57"/>
    </location>
</feature>
<dbReference type="GO" id="GO:0006515">
    <property type="term" value="P:protein quality control for misfolded or incompletely synthesized proteins"/>
    <property type="evidence" value="ECO:0007669"/>
    <property type="project" value="TreeGrafter"/>
</dbReference>
<dbReference type="EMBL" id="JAATIS010000094">
    <property type="protein sequence ID" value="KAG2470487.1"/>
    <property type="molecule type" value="Genomic_DNA"/>
</dbReference>
<evidence type="ECO:0000256" key="1">
    <source>
        <dbReference type="ARBA" id="ARBA00007039"/>
    </source>
</evidence>
<dbReference type="GO" id="GO:0004176">
    <property type="term" value="F:ATP-dependent peptidase activity"/>
    <property type="evidence" value="ECO:0007669"/>
    <property type="project" value="InterPro"/>
</dbReference>
<dbReference type="GO" id="GO:0009368">
    <property type="term" value="C:endopeptidase Clp complex"/>
    <property type="evidence" value="ECO:0007669"/>
    <property type="project" value="TreeGrafter"/>
</dbReference>
<dbReference type="PANTHER" id="PTHR10381">
    <property type="entry name" value="ATP-DEPENDENT CLP PROTEASE PROTEOLYTIC SUBUNIT"/>
    <property type="match status" value="1"/>
</dbReference>
<evidence type="ECO:0000256" key="6">
    <source>
        <dbReference type="ARBA" id="ARBA00062678"/>
    </source>
</evidence>
<evidence type="ECO:0000256" key="5">
    <source>
        <dbReference type="ARBA" id="ARBA00059469"/>
    </source>
</evidence>
<dbReference type="FunFam" id="3.90.226.10:FF:000001">
    <property type="entry name" value="ATP-dependent Clp protease proteolytic subunit"/>
    <property type="match status" value="1"/>
</dbReference>
<dbReference type="PANTHER" id="PTHR10381:SF11">
    <property type="entry name" value="ATP-DEPENDENT CLP PROTEASE PROTEOLYTIC SUBUNIT, MITOCHONDRIAL"/>
    <property type="match status" value="1"/>
</dbReference>
<feature type="transmembrane region" description="Helical" evidence="12">
    <location>
        <begin position="106"/>
        <end position="127"/>
    </location>
</feature>
<dbReference type="GO" id="GO:0004252">
    <property type="term" value="F:serine-type endopeptidase activity"/>
    <property type="evidence" value="ECO:0007669"/>
    <property type="project" value="UniProtKB-EC"/>
</dbReference>
<comment type="function">
    <text evidence="5">Protease component of the ClpXP complex that cleaves peptides and various proteins in an ATP-dependent process. Has low peptidase activity in the absence of CLPX. The ClpXP complex can degrade CSN1S1, CSN2 and CSN3, as well as synthetic peptides (in vitro) and may be responsible for a fairly general and central housekeeping function rather than for the degradation of specific substrates. Cleaves PINK1 in the mitochondrion.</text>
</comment>
<evidence type="ECO:0000256" key="11">
    <source>
        <dbReference type="SAM" id="MobiDB-lite"/>
    </source>
</evidence>
<feature type="active site" evidence="7">
    <location>
        <position position="326"/>
    </location>
</feature>
<keyword evidence="12" id="KW-0812">Transmembrane</keyword>
<feature type="compositionally biased region" description="Basic and acidic residues" evidence="11">
    <location>
        <begin position="428"/>
        <end position="437"/>
    </location>
</feature>
<evidence type="ECO:0000313" key="14">
    <source>
        <dbReference type="Proteomes" id="UP000886611"/>
    </source>
</evidence>
<sequence length="461" mass="50690">MMSTEEEKQQAARVEKRRAAQEAASASPSEQMNDKQFEEAAELLSANPDASTHSTARLENVNVGMNMEDDEDAQEETEVLDRIKGSVLPLPGRSFVKHHLRNNPDLYGPFWICATLALIMAISGNVSTFLNESGDSNYHYSPQFHKVTVACVIIYCYAWLVPLGLWGFLQWRTNQSRSLSNYSFLETVSTYGYSLFIYIPAAVLCVIPEGWVHWLIFLLATVVSGSVLIFTFWPILSDDTRVAALSTMVAIIVLHLLLAVCCKIDDSVASLVIAQLLFLQSESNKKPIHMYINSPGGVVTAGLAIYDTMQYILNPISTWCVGQAASMGSLLLAAGSAGMRHSLPNARIMIHQPSGGVRGQATDIAIQAEEILKLKRQINGLYAKHTRQPVEVIEAAMERDRYMSPMEAQDFGIIDKVLVHPPQDGEDEPKLVKKETTAETSSTSPSLSSSSVPLPSSKPEP</sequence>
<gene>
    <name evidence="13" type="primary">Clpp</name>
    <name evidence="13" type="ORF">GTO96_0006570</name>
</gene>
<comment type="caution">
    <text evidence="13">The sequence shown here is derived from an EMBL/GenBank/DDBJ whole genome shotgun (WGS) entry which is preliminary data.</text>
</comment>
<dbReference type="PRINTS" id="PR00127">
    <property type="entry name" value="CLPPROTEASEP"/>
</dbReference>
<keyword evidence="14" id="KW-1185">Reference proteome</keyword>
<evidence type="ECO:0000256" key="3">
    <source>
        <dbReference type="ARBA" id="ARBA00022801"/>
    </source>
</evidence>
<evidence type="ECO:0000313" key="13">
    <source>
        <dbReference type="EMBL" id="KAG2470487.1"/>
    </source>
</evidence>
<evidence type="ECO:0000256" key="8">
    <source>
        <dbReference type="PROSITE-ProRule" id="PRU10086"/>
    </source>
</evidence>
<comment type="subunit">
    <text evidence="6">Fourteen CLPP subunits assemble into 2 heptameric rings which stack back to back to give a disk-like structure with a central cavity. Component of the ClpXP complex formed by the assembly of two CLPP heptameric rings with two CLPX hexameric rings, giving rise to a symmetrical structure with two central CLPP rings flanked by a CLPX ring at either end of the complex.</text>
</comment>
<proteinExistence type="inferred from homology"/>
<dbReference type="Proteomes" id="UP000886611">
    <property type="component" value="Unassembled WGS sequence"/>
</dbReference>
<dbReference type="Gene3D" id="3.90.226.10">
    <property type="entry name" value="2-enoyl-CoA Hydratase, Chain A, domain 1"/>
    <property type="match status" value="1"/>
</dbReference>
<evidence type="ECO:0000256" key="12">
    <source>
        <dbReference type="SAM" id="Phobius"/>
    </source>
</evidence>
<keyword evidence="12" id="KW-0472">Membrane</keyword>
<dbReference type="GO" id="GO:0051117">
    <property type="term" value="F:ATPase binding"/>
    <property type="evidence" value="ECO:0007669"/>
    <property type="project" value="TreeGrafter"/>
</dbReference>
<dbReference type="InterPro" id="IPR018215">
    <property type="entry name" value="ClpP_Ser_AS"/>
</dbReference>
<keyword evidence="4 9" id="KW-0720">Serine protease</keyword>
<dbReference type="PROSITE" id="PS00381">
    <property type="entry name" value="CLP_PROTEASE_SER"/>
    <property type="match status" value="1"/>
</dbReference>
<evidence type="ECO:0000256" key="10">
    <source>
        <dbReference type="RuleBase" id="RU003567"/>
    </source>
</evidence>
<accession>A0A8X8BYB7</accession>
<dbReference type="NCBIfam" id="NF001368">
    <property type="entry name" value="PRK00277.1"/>
    <property type="match status" value="1"/>
</dbReference>
<dbReference type="AlphaFoldDB" id="A0A8X8BYB7"/>
<feature type="active site" evidence="8">
    <location>
        <position position="351"/>
    </location>
</feature>
<feature type="transmembrane region" description="Helical" evidence="12">
    <location>
        <begin position="242"/>
        <end position="260"/>
    </location>
</feature>
<feature type="compositionally biased region" description="Low complexity" evidence="11">
    <location>
        <begin position="438"/>
        <end position="455"/>
    </location>
</feature>
<dbReference type="InterPro" id="IPR029045">
    <property type="entry name" value="ClpP/crotonase-like_dom_sf"/>
</dbReference>
<feature type="non-terminal residue" evidence="13">
    <location>
        <position position="1"/>
    </location>
</feature>
<feature type="transmembrane region" description="Helical" evidence="12">
    <location>
        <begin position="147"/>
        <end position="169"/>
    </location>
</feature>
<evidence type="ECO:0000256" key="2">
    <source>
        <dbReference type="ARBA" id="ARBA00022670"/>
    </source>
</evidence>
<dbReference type="SUPFAM" id="SSF52096">
    <property type="entry name" value="ClpP/crotonase"/>
    <property type="match status" value="1"/>
</dbReference>
<evidence type="ECO:0000256" key="4">
    <source>
        <dbReference type="ARBA" id="ARBA00022825"/>
    </source>
</evidence>
<keyword evidence="2 9" id="KW-0645">Protease</keyword>
<feature type="compositionally biased region" description="Low complexity" evidence="11">
    <location>
        <begin position="21"/>
        <end position="31"/>
    </location>
</feature>
<feature type="transmembrane region" description="Helical" evidence="12">
    <location>
        <begin position="214"/>
        <end position="235"/>
    </location>
</feature>
<evidence type="ECO:0000256" key="7">
    <source>
        <dbReference type="PROSITE-ProRule" id="PRU10085"/>
    </source>
</evidence>
<dbReference type="Pfam" id="PF00574">
    <property type="entry name" value="CLP_protease"/>
    <property type="match status" value="1"/>
</dbReference>
<protein>
    <recommendedName>
        <fullName evidence="10">ATP-dependent Clp protease proteolytic subunit</fullName>
        <ecNumber evidence="9">3.4.21.92</ecNumber>
    </recommendedName>
</protein>
<reference evidence="13 14" key="1">
    <citation type="journal article" date="2021" name="Cell">
        <title>Tracing the genetic footprints of vertebrate landing in non-teleost ray-finned fishes.</title>
        <authorList>
            <person name="Bi X."/>
            <person name="Wang K."/>
            <person name="Yang L."/>
            <person name="Pan H."/>
            <person name="Jiang H."/>
            <person name="Wei Q."/>
            <person name="Fang M."/>
            <person name="Yu H."/>
            <person name="Zhu C."/>
            <person name="Cai Y."/>
            <person name="He Y."/>
            <person name="Gan X."/>
            <person name="Zeng H."/>
            <person name="Yu D."/>
            <person name="Zhu Y."/>
            <person name="Jiang H."/>
            <person name="Qiu Q."/>
            <person name="Yang H."/>
            <person name="Zhang Y.E."/>
            <person name="Wang W."/>
            <person name="Zhu M."/>
            <person name="He S."/>
            <person name="Zhang G."/>
        </authorList>
    </citation>
    <scope>NUCLEOTIDE SEQUENCE [LARGE SCALE GENOMIC DNA]</scope>
    <source>
        <strain evidence="13">Bchr_013</strain>
    </source>
</reference>
<evidence type="ECO:0000256" key="9">
    <source>
        <dbReference type="RuleBase" id="RU000549"/>
    </source>
</evidence>
<feature type="region of interest" description="Disordered" evidence="11">
    <location>
        <begin position="419"/>
        <end position="461"/>
    </location>
</feature>
<dbReference type="InterPro" id="IPR001907">
    <property type="entry name" value="ClpP"/>
</dbReference>
<comment type="similarity">
    <text evidence="1 10">Belongs to the peptidase S14 family.</text>
</comment>
<dbReference type="GO" id="GO:0016020">
    <property type="term" value="C:membrane"/>
    <property type="evidence" value="ECO:0007669"/>
    <property type="project" value="UniProtKB-SubCell"/>
</dbReference>